<proteinExistence type="predicted"/>
<protein>
    <submittedName>
        <fullName evidence="2">DUF1315 domain-containing protein</fullName>
    </submittedName>
</protein>
<dbReference type="AlphaFoldDB" id="A0A2N5Y2K6"/>
<dbReference type="RefSeq" id="WP_101521099.1">
    <property type="nucleotide sequence ID" value="NZ_PKLZ01000007.1"/>
</dbReference>
<dbReference type="InterPro" id="IPR009749">
    <property type="entry name" value="DUF1315"/>
</dbReference>
<evidence type="ECO:0000313" key="2">
    <source>
        <dbReference type="EMBL" id="PLW82631.1"/>
    </source>
</evidence>
<name>A0A2N5Y2K6_9GAMM</name>
<keyword evidence="3" id="KW-1185">Reference proteome</keyword>
<dbReference type="OrthoDB" id="5616307at2"/>
<organism evidence="2 3">
    <name type="scientific">Kineobactrum sediminis</name>
    <dbReference type="NCBI Taxonomy" id="1905677"/>
    <lineage>
        <taxon>Bacteria</taxon>
        <taxon>Pseudomonadati</taxon>
        <taxon>Pseudomonadota</taxon>
        <taxon>Gammaproteobacteria</taxon>
        <taxon>Cellvibrionales</taxon>
        <taxon>Halieaceae</taxon>
        <taxon>Kineobactrum</taxon>
    </lineage>
</organism>
<dbReference type="EMBL" id="PKLZ01000007">
    <property type="protein sequence ID" value="PLW82631.1"/>
    <property type="molecule type" value="Genomic_DNA"/>
</dbReference>
<comment type="caution">
    <text evidence="2">The sequence shown here is derived from an EMBL/GenBank/DDBJ whole genome shotgun (WGS) entry which is preliminary data.</text>
</comment>
<accession>A0A2N5Y2K6</accession>
<reference evidence="3" key="1">
    <citation type="submission" date="2017-11" db="EMBL/GenBank/DDBJ databases">
        <title>The draft genome sequence of Chromatocurvus sp. F02.</title>
        <authorList>
            <person name="Du Z.-J."/>
            <person name="Chang Y.-Q."/>
        </authorList>
    </citation>
    <scope>NUCLEOTIDE SEQUENCE [LARGE SCALE GENOMIC DNA]</scope>
    <source>
        <strain evidence="3">F02</strain>
    </source>
</reference>
<evidence type="ECO:0000256" key="1">
    <source>
        <dbReference type="SAM" id="MobiDB-lite"/>
    </source>
</evidence>
<gene>
    <name evidence="2" type="ORF">CWI75_08585</name>
</gene>
<evidence type="ECO:0000313" key="3">
    <source>
        <dbReference type="Proteomes" id="UP000234845"/>
    </source>
</evidence>
<dbReference type="Proteomes" id="UP000234845">
    <property type="component" value="Unassembled WGS sequence"/>
</dbReference>
<dbReference type="Pfam" id="PF07023">
    <property type="entry name" value="DUF1315"/>
    <property type="match status" value="1"/>
</dbReference>
<feature type="region of interest" description="Disordered" evidence="1">
    <location>
        <begin position="62"/>
        <end position="91"/>
    </location>
</feature>
<sequence length="91" mass="10393">MDYQQVIEQMSPEVYQSLRRSVELGKWPDGRALTPEQRASAMQAIIAWGERHLPPEQRIGFIDKGSKADSSCDDPEPVPLNWRDTAQEPQQ</sequence>